<dbReference type="InterPro" id="IPR035901">
    <property type="entry name" value="GIY-YIG_endonuc_sf"/>
</dbReference>
<dbReference type="AlphaFoldDB" id="A0A382P5Y3"/>
<dbReference type="GO" id="GO:0009380">
    <property type="term" value="C:excinuclease repair complex"/>
    <property type="evidence" value="ECO:0007669"/>
    <property type="project" value="TreeGrafter"/>
</dbReference>
<feature type="non-terminal residue" evidence="2">
    <location>
        <position position="68"/>
    </location>
</feature>
<dbReference type="SUPFAM" id="SSF82771">
    <property type="entry name" value="GIY-YIG endonuclease"/>
    <property type="match status" value="1"/>
</dbReference>
<organism evidence="2">
    <name type="scientific">marine metagenome</name>
    <dbReference type="NCBI Taxonomy" id="408172"/>
    <lineage>
        <taxon>unclassified sequences</taxon>
        <taxon>metagenomes</taxon>
        <taxon>ecological metagenomes</taxon>
    </lineage>
</organism>
<name>A0A382P5Y3_9ZZZZ</name>
<dbReference type="InterPro" id="IPR050066">
    <property type="entry name" value="UvrABC_protein_C"/>
</dbReference>
<protein>
    <recommendedName>
        <fullName evidence="1">GIY-YIG domain-containing protein</fullName>
    </recommendedName>
</protein>
<reference evidence="2" key="1">
    <citation type="submission" date="2018-05" db="EMBL/GenBank/DDBJ databases">
        <authorList>
            <person name="Lanie J.A."/>
            <person name="Ng W.-L."/>
            <person name="Kazmierczak K.M."/>
            <person name="Andrzejewski T.M."/>
            <person name="Davidsen T.M."/>
            <person name="Wayne K.J."/>
            <person name="Tettelin H."/>
            <person name="Glass J.I."/>
            <person name="Rusch D."/>
            <person name="Podicherti R."/>
            <person name="Tsui H.-C.T."/>
            <person name="Winkler M.E."/>
        </authorList>
    </citation>
    <scope>NUCLEOTIDE SEQUENCE</scope>
</reference>
<dbReference type="Pfam" id="PF01541">
    <property type="entry name" value="GIY-YIG"/>
    <property type="match status" value="1"/>
</dbReference>
<evidence type="ECO:0000259" key="1">
    <source>
        <dbReference type="PROSITE" id="PS50164"/>
    </source>
</evidence>
<dbReference type="PROSITE" id="PS50164">
    <property type="entry name" value="GIY_YIG"/>
    <property type="match status" value="1"/>
</dbReference>
<dbReference type="PANTHER" id="PTHR30562">
    <property type="entry name" value="UVRC/OXIDOREDUCTASE"/>
    <property type="match status" value="1"/>
</dbReference>
<dbReference type="InterPro" id="IPR000305">
    <property type="entry name" value="GIY-YIG_endonuc"/>
</dbReference>
<accession>A0A382P5Y3</accession>
<dbReference type="Gene3D" id="3.40.1440.10">
    <property type="entry name" value="GIY-YIG endonuclease"/>
    <property type="match status" value="1"/>
</dbReference>
<evidence type="ECO:0000313" key="2">
    <source>
        <dbReference type="EMBL" id="SVC68783.1"/>
    </source>
</evidence>
<dbReference type="EMBL" id="UINC01105101">
    <property type="protein sequence ID" value="SVC68783.1"/>
    <property type="molecule type" value="Genomic_DNA"/>
</dbReference>
<proteinExistence type="predicted"/>
<feature type="domain" description="GIY-YIG" evidence="1">
    <location>
        <begin position="20"/>
        <end position="68"/>
    </location>
</feature>
<dbReference type="GO" id="GO:0006974">
    <property type="term" value="P:DNA damage response"/>
    <property type="evidence" value="ECO:0007669"/>
    <property type="project" value="TreeGrafter"/>
</dbReference>
<gene>
    <name evidence="2" type="ORF">METZ01_LOCUS321637</name>
</gene>
<sequence>MEDLIKLEGDILLHLDFLPRKPGIYKFLDSQKYPLYIGKAKNLKNRVRSYFSRKNSKSKKLISLLLDA</sequence>
<dbReference type="PANTHER" id="PTHR30562:SF1">
    <property type="entry name" value="UVRABC SYSTEM PROTEIN C"/>
    <property type="match status" value="1"/>
</dbReference>